<dbReference type="RefSeq" id="WP_378134306.1">
    <property type="nucleotide sequence ID" value="NZ_JBHSMI010000025.1"/>
</dbReference>
<dbReference type="InterPro" id="IPR017871">
    <property type="entry name" value="ABC_transporter-like_CS"/>
</dbReference>
<dbReference type="GO" id="GO:0005524">
    <property type="term" value="F:ATP binding"/>
    <property type="evidence" value="ECO:0007669"/>
    <property type="project" value="UniProtKB-KW"/>
</dbReference>
<evidence type="ECO:0000259" key="4">
    <source>
        <dbReference type="PROSITE" id="PS50893"/>
    </source>
</evidence>
<gene>
    <name evidence="5" type="ORF">ACFPOF_15930</name>
</gene>
<name>A0ABW0HSY3_9BACL</name>
<evidence type="ECO:0000256" key="2">
    <source>
        <dbReference type="ARBA" id="ARBA00022741"/>
    </source>
</evidence>
<dbReference type="Gene3D" id="3.40.50.300">
    <property type="entry name" value="P-loop containing nucleotide triphosphate hydrolases"/>
    <property type="match status" value="1"/>
</dbReference>
<dbReference type="InterPro" id="IPR050763">
    <property type="entry name" value="ABC_transporter_ATP-binding"/>
</dbReference>
<dbReference type="InterPro" id="IPR003439">
    <property type="entry name" value="ABC_transporter-like_ATP-bd"/>
</dbReference>
<dbReference type="InterPro" id="IPR027417">
    <property type="entry name" value="P-loop_NTPase"/>
</dbReference>
<proteinExistence type="predicted"/>
<evidence type="ECO:0000256" key="3">
    <source>
        <dbReference type="ARBA" id="ARBA00022840"/>
    </source>
</evidence>
<dbReference type="PANTHER" id="PTHR42711:SF1">
    <property type="entry name" value="ABC-TRANSPORT PROTEIN, ATP-BINDING COMPONENT"/>
    <property type="match status" value="1"/>
</dbReference>
<dbReference type="PANTHER" id="PTHR42711">
    <property type="entry name" value="ABC TRANSPORTER ATP-BINDING PROTEIN"/>
    <property type="match status" value="1"/>
</dbReference>
<evidence type="ECO:0000256" key="1">
    <source>
        <dbReference type="ARBA" id="ARBA00022448"/>
    </source>
</evidence>
<protein>
    <submittedName>
        <fullName evidence="5">ATP-binding cassette domain-containing protein</fullName>
    </submittedName>
</protein>
<dbReference type="SMART" id="SM00382">
    <property type="entry name" value="AAA"/>
    <property type="match status" value="1"/>
</dbReference>
<organism evidence="5 6">
    <name type="scientific">Cohnella soli</name>
    <dbReference type="NCBI Taxonomy" id="425005"/>
    <lineage>
        <taxon>Bacteria</taxon>
        <taxon>Bacillati</taxon>
        <taxon>Bacillota</taxon>
        <taxon>Bacilli</taxon>
        <taxon>Bacillales</taxon>
        <taxon>Paenibacillaceae</taxon>
        <taxon>Cohnella</taxon>
    </lineage>
</organism>
<keyword evidence="2" id="KW-0547">Nucleotide-binding</keyword>
<feature type="domain" description="ABC transporter" evidence="4">
    <location>
        <begin position="4"/>
        <end position="257"/>
    </location>
</feature>
<dbReference type="SUPFAM" id="SSF52540">
    <property type="entry name" value="P-loop containing nucleoside triphosphate hydrolases"/>
    <property type="match status" value="1"/>
</dbReference>
<dbReference type="PROSITE" id="PS50893">
    <property type="entry name" value="ABC_TRANSPORTER_2"/>
    <property type="match status" value="1"/>
</dbReference>
<keyword evidence="3 5" id="KW-0067">ATP-binding</keyword>
<evidence type="ECO:0000313" key="5">
    <source>
        <dbReference type="EMBL" id="MFC5404233.1"/>
    </source>
</evidence>
<dbReference type="InterPro" id="IPR003593">
    <property type="entry name" value="AAA+_ATPase"/>
</dbReference>
<keyword evidence="6" id="KW-1185">Reference proteome</keyword>
<comment type="caution">
    <text evidence="5">The sequence shown here is derived from an EMBL/GenBank/DDBJ whole genome shotgun (WGS) entry which is preliminary data.</text>
</comment>
<dbReference type="EMBL" id="JBHSMI010000025">
    <property type="protein sequence ID" value="MFC5404233.1"/>
    <property type="molecule type" value="Genomic_DNA"/>
</dbReference>
<dbReference type="Proteomes" id="UP001596113">
    <property type="component" value="Unassembled WGS sequence"/>
</dbReference>
<keyword evidence="1" id="KW-0813">Transport</keyword>
<sequence length="333" mass="37905">MSLIRVENLTKVFERPIRSDGIKGAIKDMFHRRYERKVAVDGLSFNIDQGEMVGYLGPNGAGKSTSIKMLVGILVPTSGSVLVNEIVPHKHRLDNAKHIGVVFGQKSQLWWDIPVSETLNMMRYMYRIPNDIYKRNMEMFADILGINEFMHVAVRQLSLGQRMRADLCASLLHNPAIVYLDEPTIGLDVVVKKKIREFLLEVNRTLKTTVLITTHDMSDVEKLCSRVIIVNHGKKVYDGDLVQLRNEYGTGEVLSITFEDNNPQVGFNVPGIERIEWQSDQQVTIFYDKGVINSANLLSHYMSRAKIIDFEVRPSEIEDVIQEIYGKQLGKIV</sequence>
<reference evidence="6" key="1">
    <citation type="journal article" date="2019" name="Int. J. Syst. Evol. Microbiol.">
        <title>The Global Catalogue of Microorganisms (GCM) 10K type strain sequencing project: providing services to taxonomists for standard genome sequencing and annotation.</title>
        <authorList>
            <consortium name="The Broad Institute Genomics Platform"/>
            <consortium name="The Broad Institute Genome Sequencing Center for Infectious Disease"/>
            <person name="Wu L."/>
            <person name="Ma J."/>
        </authorList>
    </citation>
    <scope>NUCLEOTIDE SEQUENCE [LARGE SCALE GENOMIC DNA]</scope>
    <source>
        <strain evidence="6">CGMCC 1.18575</strain>
    </source>
</reference>
<dbReference type="Pfam" id="PF00005">
    <property type="entry name" value="ABC_tran"/>
    <property type="match status" value="1"/>
</dbReference>
<dbReference type="PROSITE" id="PS00211">
    <property type="entry name" value="ABC_TRANSPORTER_1"/>
    <property type="match status" value="1"/>
</dbReference>
<accession>A0ABW0HSY3</accession>
<evidence type="ECO:0000313" key="6">
    <source>
        <dbReference type="Proteomes" id="UP001596113"/>
    </source>
</evidence>